<dbReference type="Proteomes" id="UP000828390">
    <property type="component" value="Unassembled WGS sequence"/>
</dbReference>
<gene>
    <name evidence="1" type="ORF">DPMN_091831</name>
</gene>
<evidence type="ECO:0000313" key="1">
    <source>
        <dbReference type="EMBL" id="KAH3849430.1"/>
    </source>
</evidence>
<evidence type="ECO:0000313" key="2">
    <source>
        <dbReference type="Proteomes" id="UP000828390"/>
    </source>
</evidence>
<comment type="caution">
    <text evidence="1">The sequence shown here is derived from an EMBL/GenBank/DDBJ whole genome shotgun (WGS) entry which is preliminary data.</text>
</comment>
<sequence>MFLENRRKKRTLTSTRRQLLDKYMFLKLDGEGRPQDEEGEHEKIEGKIRQYNLSYIQSVAKGEIKLTTTSLAIVKAIESTERLTDTDELTMQLEQSGIFIFISERCSVQSNVYCQIV</sequence>
<name>A0A9D4L0V9_DREPO</name>
<dbReference type="EMBL" id="JAIWYP010000003">
    <property type="protein sequence ID" value="KAH3849430.1"/>
    <property type="molecule type" value="Genomic_DNA"/>
</dbReference>
<reference evidence="1" key="2">
    <citation type="submission" date="2020-11" db="EMBL/GenBank/DDBJ databases">
        <authorList>
            <person name="McCartney M.A."/>
            <person name="Auch B."/>
            <person name="Kono T."/>
            <person name="Mallez S."/>
            <person name="Becker A."/>
            <person name="Gohl D.M."/>
            <person name="Silverstein K.A.T."/>
            <person name="Koren S."/>
            <person name="Bechman K.B."/>
            <person name="Herman A."/>
            <person name="Abrahante J.E."/>
            <person name="Garbe J."/>
        </authorList>
    </citation>
    <scope>NUCLEOTIDE SEQUENCE</scope>
    <source>
        <strain evidence="1">Duluth1</strain>
        <tissue evidence="1">Whole animal</tissue>
    </source>
</reference>
<organism evidence="1 2">
    <name type="scientific">Dreissena polymorpha</name>
    <name type="common">Zebra mussel</name>
    <name type="synonym">Mytilus polymorpha</name>
    <dbReference type="NCBI Taxonomy" id="45954"/>
    <lineage>
        <taxon>Eukaryota</taxon>
        <taxon>Metazoa</taxon>
        <taxon>Spiralia</taxon>
        <taxon>Lophotrochozoa</taxon>
        <taxon>Mollusca</taxon>
        <taxon>Bivalvia</taxon>
        <taxon>Autobranchia</taxon>
        <taxon>Heteroconchia</taxon>
        <taxon>Euheterodonta</taxon>
        <taxon>Imparidentia</taxon>
        <taxon>Neoheterodontei</taxon>
        <taxon>Myida</taxon>
        <taxon>Dreissenoidea</taxon>
        <taxon>Dreissenidae</taxon>
        <taxon>Dreissena</taxon>
    </lineage>
</organism>
<reference evidence="1" key="1">
    <citation type="journal article" date="2019" name="bioRxiv">
        <title>The Genome of the Zebra Mussel, Dreissena polymorpha: A Resource for Invasive Species Research.</title>
        <authorList>
            <person name="McCartney M.A."/>
            <person name="Auch B."/>
            <person name="Kono T."/>
            <person name="Mallez S."/>
            <person name="Zhang Y."/>
            <person name="Obille A."/>
            <person name="Becker A."/>
            <person name="Abrahante J.E."/>
            <person name="Garbe J."/>
            <person name="Badalamenti J.P."/>
            <person name="Herman A."/>
            <person name="Mangelson H."/>
            <person name="Liachko I."/>
            <person name="Sullivan S."/>
            <person name="Sone E.D."/>
            <person name="Koren S."/>
            <person name="Silverstein K.A.T."/>
            <person name="Beckman K.B."/>
            <person name="Gohl D.M."/>
        </authorList>
    </citation>
    <scope>NUCLEOTIDE SEQUENCE</scope>
    <source>
        <strain evidence="1">Duluth1</strain>
        <tissue evidence="1">Whole animal</tissue>
    </source>
</reference>
<protein>
    <submittedName>
        <fullName evidence="1">Uncharacterized protein</fullName>
    </submittedName>
</protein>
<keyword evidence="2" id="KW-1185">Reference proteome</keyword>
<accession>A0A9D4L0V9</accession>
<proteinExistence type="predicted"/>
<dbReference type="AlphaFoldDB" id="A0A9D4L0V9"/>